<evidence type="ECO:0000313" key="3">
    <source>
        <dbReference type="Proteomes" id="UP001054252"/>
    </source>
</evidence>
<dbReference type="AlphaFoldDB" id="A0AAV5JSJ2"/>
<comment type="caution">
    <text evidence="2">The sequence shown here is derived from an EMBL/GenBank/DDBJ whole genome shotgun (WGS) entry which is preliminary data.</text>
</comment>
<feature type="region of interest" description="Disordered" evidence="1">
    <location>
        <begin position="1"/>
        <end position="59"/>
    </location>
</feature>
<feature type="compositionally biased region" description="Pro residues" evidence="1">
    <location>
        <begin position="29"/>
        <end position="39"/>
    </location>
</feature>
<proteinExistence type="predicted"/>
<protein>
    <recommendedName>
        <fullName evidence="4">Retrotransposon gag domain-containing protein</fullName>
    </recommendedName>
</protein>
<feature type="compositionally biased region" description="Low complexity" evidence="1">
    <location>
        <begin position="11"/>
        <end position="28"/>
    </location>
</feature>
<dbReference type="PANTHER" id="PTHR33223">
    <property type="entry name" value="CCHC-TYPE DOMAIN-CONTAINING PROTEIN"/>
    <property type="match status" value="1"/>
</dbReference>
<gene>
    <name evidence="2" type="ORF">SLEP1_g25183</name>
</gene>
<dbReference type="PANTHER" id="PTHR33223:SF10">
    <property type="entry name" value="AMINOTRANSFERASE-LIKE PLANT MOBILE DOMAIN-CONTAINING PROTEIN"/>
    <property type="match status" value="1"/>
</dbReference>
<reference evidence="2 3" key="1">
    <citation type="journal article" date="2021" name="Commun. Biol.">
        <title>The genome of Shorea leprosula (Dipterocarpaceae) highlights the ecological relevance of drought in aseasonal tropical rainforests.</title>
        <authorList>
            <person name="Ng K.K.S."/>
            <person name="Kobayashi M.J."/>
            <person name="Fawcett J.A."/>
            <person name="Hatakeyama M."/>
            <person name="Paape T."/>
            <person name="Ng C.H."/>
            <person name="Ang C.C."/>
            <person name="Tnah L.H."/>
            <person name="Lee C.T."/>
            <person name="Nishiyama T."/>
            <person name="Sese J."/>
            <person name="O'Brien M.J."/>
            <person name="Copetti D."/>
            <person name="Mohd Noor M.I."/>
            <person name="Ong R.C."/>
            <person name="Putra M."/>
            <person name="Sireger I.Z."/>
            <person name="Indrioko S."/>
            <person name="Kosugi Y."/>
            <person name="Izuno A."/>
            <person name="Isagi Y."/>
            <person name="Lee S.L."/>
            <person name="Shimizu K.K."/>
        </authorList>
    </citation>
    <scope>NUCLEOTIDE SEQUENCE [LARGE SCALE GENOMIC DNA]</scope>
    <source>
        <strain evidence="2">214</strain>
    </source>
</reference>
<keyword evidence="3" id="KW-1185">Reference proteome</keyword>
<sequence>MVNTRSVRAGNQAQPLGQGQSQLLNNLPPHLPPLIPNRFPPIDHAEGGDENQPHNSAHNLASTTNQDLLAQNNRGDPLINLLNPTQQPPVQQQDPQLVQYAPALSESQQGAPPPHHNIDSIPHPLNTNITLEAYPIGFKIPQLETYDGTKDPDDHLHAFYSYMQAQNASDALMCKIFSPTLCGNARTWYYSLSSRSINSYS</sequence>
<organism evidence="2 3">
    <name type="scientific">Rubroshorea leprosula</name>
    <dbReference type="NCBI Taxonomy" id="152421"/>
    <lineage>
        <taxon>Eukaryota</taxon>
        <taxon>Viridiplantae</taxon>
        <taxon>Streptophyta</taxon>
        <taxon>Embryophyta</taxon>
        <taxon>Tracheophyta</taxon>
        <taxon>Spermatophyta</taxon>
        <taxon>Magnoliopsida</taxon>
        <taxon>eudicotyledons</taxon>
        <taxon>Gunneridae</taxon>
        <taxon>Pentapetalae</taxon>
        <taxon>rosids</taxon>
        <taxon>malvids</taxon>
        <taxon>Malvales</taxon>
        <taxon>Dipterocarpaceae</taxon>
        <taxon>Rubroshorea</taxon>
    </lineage>
</organism>
<dbReference type="Proteomes" id="UP001054252">
    <property type="component" value="Unassembled WGS sequence"/>
</dbReference>
<evidence type="ECO:0000313" key="2">
    <source>
        <dbReference type="EMBL" id="GKV14283.1"/>
    </source>
</evidence>
<dbReference type="EMBL" id="BPVZ01000040">
    <property type="protein sequence ID" value="GKV14283.1"/>
    <property type="molecule type" value="Genomic_DNA"/>
</dbReference>
<name>A0AAV5JSJ2_9ROSI</name>
<evidence type="ECO:0000256" key="1">
    <source>
        <dbReference type="SAM" id="MobiDB-lite"/>
    </source>
</evidence>
<evidence type="ECO:0008006" key="4">
    <source>
        <dbReference type="Google" id="ProtNLM"/>
    </source>
</evidence>
<accession>A0AAV5JSJ2</accession>